<dbReference type="Pfam" id="PF07004">
    <property type="entry name" value="SHIPPO-rpt"/>
    <property type="match status" value="3"/>
</dbReference>
<feature type="compositionally biased region" description="Polar residues" evidence="5">
    <location>
        <begin position="286"/>
        <end position="296"/>
    </location>
</feature>
<feature type="compositionally biased region" description="Polar residues" evidence="5">
    <location>
        <begin position="164"/>
        <end position="182"/>
    </location>
</feature>
<dbReference type="GO" id="GO:0042585">
    <property type="term" value="C:germinal vesicle"/>
    <property type="evidence" value="ECO:0007669"/>
    <property type="project" value="TreeGrafter"/>
</dbReference>
<evidence type="ECO:0000313" key="6">
    <source>
        <dbReference type="Ensembl" id="ENSAPOP00000021922.1"/>
    </source>
</evidence>
<evidence type="ECO:0000313" key="7">
    <source>
        <dbReference type="Proteomes" id="UP000257200"/>
    </source>
</evidence>
<dbReference type="FunCoup" id="A0A3Q1G275">
    <property type="interactions" value="22"/>
</dbReference>
<dbReference type="AlphaFoldDB" id="A0A3Q1G275"/>
<dbReference type="GO" id="GO:0042393">
    <property type="term" value="F:histone binding"/>
    <property type="evidence" value="ECO:0007669"/>
    <property type="project" value="TreeGrafter"/>
</dbReference>
<evidence type="ECO:0000256" key="4">
    <source>
        <dbReference type="ARBA" id="ARBA00023242"/>
    </source>
</evidence>
<feature type="region of interest" description="Disordered" evidence="5">
    <location>
        <begin position="250"/>
        <end position="306"/>
    </location>
</feature>
<accession>A0A3Q1G275</accession>
<reference evidence="6" key="1">
    <citation type="submission" date="2025-08" db="UniProtKB">
        <authorList>
            <consortium name="Ensembl"/>
        </authorList>
    </citation>
    <scope>IDENTIFICATION</scope>
</reference>
<dbReference type="GeneTree" id="ENSGT00390000011598"/>
<dbReference type="PANTHER" id="PTHR35678:SF1">
    <property type="entry name" value="PROTEIN STPG4"/>
    <property type="match status" value="1"/>
</dbReference>
<dbReference type="InterPro" id="IPR010736">
    <property type="entry name" value="SHIPPO-rpt"/>
</dbReference>
<name>A0A3Q1G275_9TELE</name>
<organism evidence="6 7">
    <name type="scientific">Acanthochromis polyacanthus</name>
    <name type="common">spiny chromis</name>
    <dbReference type="NCBI Taxonomy" id="80966"/>
    <lineage>
        <taxon>Eukaryota</taxon>
        <taxon>Metazoa</taxon>
        <taxon>Chordata</taxon>
        <taxon>Craniata</taxon>
        <taxon>Vertebrata</taxon>
        <taxon>Euteleostomi</taxon>
        <taxon>Actinopterygii</taxon>
        <taxon>Neopterygii</taxon>
        <taxon>Teleostei</taxon>
        <taxon>Neoteleostei</taxon>
        <taxon>Acanthomorphata</taxon>
        <taxon>Ovalentaria</taxon>
        <taxon>Pomacentridae</taxon>
        <taxon>Acanthochromis</taxon>
    </lineage>
</organism>
<dbReference type="Ensembl" id="ENSAPOT00000015054.1">
    <property type="protein sequence ID" value="ENSAPOP00000021922.1"/>
    <property type="gene ID" value="ENSAPOG00000002795.1"/>
</dbReference>
<evidence type="ECO:0000256" key="2">
    <source>
        <dbReference type="ARBA" id="ARBA00004496"/>
    </source>
</evidence>
<keyword evidence="3" id="KW-0963">Cytoplasm</keyword>
<feature type="compositionally biased region" description="Polar residues" evidence="5">
    <location>
        <begin position="190"/>
        <end position="199"/>
    </location>
</feature>
<sequence length="327" mass="35453">MGNMHRRLNKNKIPAVSPSIPSKYQTVVIINDEKKGFLSQTRRFPSQLCLSDAPGPGSYGCVSSAEVCSPSFSKKGTSGFVASKTTRNFQKNSPGPNEYNLQSSLIKKSDFNAGASRVFRLPVAVQIEGPKDPTPAPNQYHVGRGLQRQVGSVNTVRFSSVAGTSSFLSKTSRDSTFPNRNVPSPGRYEVSSSLIQSGSRALLSPFRSKTQRSSAAVDKGGPGPGAYSPHQAPVKRTVLPRRHYLALSAPPLVVPKDPPPPGPGQYDIRDHKPTSKRLRPTAAFASRTQRIPQTSGAEMIPGPGFYDPQLQSKQSFFYNDSRVWLPA</sequence>
<feature type="region of interest" description="Disordered" evidence="5">
    <location>
        <begin position="164"/>
        <end position="233"/>
    </location>
</feature>
<dbReference type="GO" id="GO:0044727">
    <property type="term" value="P:epigenetic programing of male pronucleus"/>
    <property type="evidence" value="ECO:0007669"/>
    <property type="project" value="TreeGrafter"/>
</dbReference>
<dbReference type="InParanoid" id="A0A3Q1G275"/>
<reference evidence="6" key="2">
    <citation type="submission" date="2025-09" db="UniProtKB">
        <authorList>
            <consortium name="Ensembl"/>
        </authorList>
    </citation>
    <scope>IDENTIFICATION</scope>
</reference>
<feature type="compositionally biased region" description="Pro residues" evidence="5">
    <location>
        <begin position="252"/>
        <end position="263"/>
    </location>
</feature>
<keyword evidence="7" id="KW-1185">Reference proteome</keyword>
<keyword evidence="4" id="KW-0539">Nucleus</keyword>
<evidence type="ECO:0000256" key="1">
    <source>
        <dbReference type="ARBA" id="ARBA00004123"/>
    </source>
</evidence>
<proteinExistence type="predicted"/>
<dbReference type="GO" id="GO:0005737">
    <property type="term" value="C:cytoplasm"/>
    <property type="evidence" value="ECO:0007669"/>
    <property type="project" value="UniProtKB-SubCell"/>
</dbReference>
<dbReference type="GO" id="GO:0001939">
    <property type="term" value="C:female pronucleus"/>
    <property type="evidence" value="ECO:0007669"/>
    <property type="project" value="TreeGrafter"/>
</dbReference>
<protein>
    <submittedName>
        <fullName evidence="6">Sperm-tail PG-rich repeat containing 1</fullName>
    </submittedName>
</protein>
<evidence type="ECO:0000256" key="3">
    <source>
        <dbReference type="ARBA" id="ARBA00022490"/>
    </source>
</evidence>
<dbReference type="Proteomes" id="UP000257200">
    <property type="component" value="Unplaced"/>
</dbReference>
<evidence type="ECO:0000256" key="5">
    <source>
        <dbReference type="SAM" id="MobiDB-lite"/>
    </source>
</evidence>
<dbReference type="GO" id="GO:0003682">
    <property type="term" value="F:chromatin binding"/>
    <property type="evidence" value="ECO:0007669"/>
    <property type="project" value="TreeGrafter"/>
</dbReference>
<dbReference type="PANTHER" id="PTHR35678">
    <property type="entry name" value="PROTEIN STPG4"/>
    <property type="match status" value="1"/>
</dbReference>
<comment type="subcellular location">
    <subcellularLocation>
        <location evidence="2">Cytoplasm</location>
    </subcellularLocation>
    <subcellularLocation>
        <location evidence="1">Nucleus</location>
    </subcellularLocation>
</comment>
<dbReference type="GO" id="GO:0001940">
    <property type="term" value="C:male pronucleus"/>
    <property type="evidence" value="ECO:0007669"/>
    <property type="project" value="TreeGrafter"/>
</dbReference>